<dbReference type="GeneID" id="37108751"/>
<protein>
    <recommendedName>
        <fullName evidence="3">Protein kinase domain-containing protein</fullName>
    </recommendedName>
</protein>
<gene>
    <name evidence="1" type="ORF">BO94DRAFT_278188</name>
</gene>
<keyword evidence="2" id="KW-1185">Reference proteome</keyword>
<dbReference type="EMBL" id="MSFK01000004">
    <property type="protein sequence ID" value="PWY94548.1"/>
    <property type="molecule type" value="Genomic_DNA"/>
</dbReference>
<reference evidence="1 2" key="1">
    <citation type="submission" date="2016-12" db="EMBL/GenBank/DDBJ databases">
        <title>The genomes of Aspergillus section Nigri reveals drivers in fungal speciation.</title>
        <authorList>
            <consortium name="DOE Joint Genome Institute"/>
            <person name="Vesth T.C."/>
            <person name="Nybo J."/>
            <person name="Theobald S."/>
            <person name="Brandl J."/>
            <person name="Frisvad J.C."/>
            <person name="Nielsen K.F."/>
            <person name="Lyhne E.K."/>
            <person name="Kogle M.E."/>
            <person name="Kuo A."/>
            <person name="Riley R."/>
            <person name="Clum A."/>
            <person name="Nolan M."/>
            <person name="Lipzen A."/>
            <person name="Salamov A."/>
            <person name="Henrissat B."/>
            <person name="Wiebenga A."/>
            <person name="De Vries R.P."/>
            <person name="Grigoriev I.V."/>
            <person name="Mortensen U.H."/>
            <person name="Andersen M.R."/>
            <person name="Baker S.E."/>
        </authorList>
    </citation>
    <scope>NUCLEOTIDE SEQUENCE [LARGE SCALE GENOMIC DNA]</scope>
    <source>
        <strain evidence="1 2">CBS 115572</strain>
    </source>
</reference>
<dbReference type="RefSeq" id="XP_025471309.1">
    <property type="nucleotide sequence ID" value="XM_025606608.1"/>
</dbReference>
<dbReference type="SUPFAM" id="SSF56112">
    <property type="entry name" value="Protein kinase-like (PK-like)"/>
    <property type="match status" value="1"/>
</dbReference>
<dbReference type="AlphaFoldDB" id="A0A317XC56"/>
<dbReference type="InterPro" id="IPR011009">
    <property type="entry name" value="Kinase-like_dom_sf"/>
</dbReference>
<proteinExistence type="predicted"/>
<dbReference type="Proteomes" id="UP000246702">
    <property type="component" value="Unassembled WGS sequence"/>
</dbReference>
<organism evidence="1 2">
    <name type="scientific">Aspergillus sclerotioniger CBS 115572</name>
    <dbReference type="NCBI Taxonomy" id="1450535"/>
    <lineage>
        <taxon>Eukaryota</taxon>
        <taxon>Fungi</taxon>
        <taxon>Dikarya</taxon>
        <taxon>Ascomycota</taxon>
        <taxon>Pezizomycotina</taxon>
        <taxon>Eurotiomycetes</taxon>
        <taxon>Eurotiomycetidae</taxon>
        <taxon>Eurotiales</taxon>
        <taxon>Aspergillaceae</taxon>
        <taxon>Aspergillus</taxon>
        <taxon>Aspergillus subgen. Circumdati</taxon>
    </lineage>
</organism>
<dbReference type="OrthoDB" id="4138941at2759"/>
<dbReference type="STRING" id="1450535.A0A317XC56"/>
<sequence>MAEVRWRDYFFSNNPPGFLKGENTGDPVFLPFCAENENWELGEMVDKSRLTKENDIQFPEFTKKQAIEQLHRLGVSIDDIPRRLSNALHEFDRFFHEARVYSHISRFCPSREKIYFPRFYGVITDMTRFRFSSGYAHQRAVVLEAIKPYLSSRRVLSEEGGVVSNLPESFLKTLKDLQLSLFEQKWYCFLLKDRLRRLNVLHKIGVTHGDVKDCYFRLPGDFYDTVLYDFSASYTFSDKWPFRVNSGRPRPLE</sequence>
<evidence type="ECO:0008006" key="3">
    <source>
        <dbReference type="Google" id="ProtNLM"/>
    </source>
</evidence>
<name>A0A317XC56_9EURO</name>
<evidence type="ECO:0000313" key="2">
    <source>
        <dbReference type="Proteomes" id="UP000246702"/>
    </source>
</evidence>
<accession>A0A317XC56</accession>
<comment type="caution">
    <text evidence="1">The sequence shown here is derived from an EMBL/GenBank/DDBJ whole genome shotgun (WGS) entry which is preliminary data.</text>
</comment>
<evidence type="ECO:0000313" key="1">
    <source>
        <dbReference type="EMBL" id="PWY94548.1"/>
    </source>
</evidence>